<dbReference type="FunFam" id="2.20.100.10:FF:000005">
    <property type="entry name" value="ADAM metallopeptidase with thrombospondin type 1 motif 9"/>
    <property type="match status" value="2"/>
</dbReference>
<dbReference type="InterPro" id="IPR010294">
    <property type="entry name" value="ADAMTS_spacer1"/>
</dbReference>
<feature type="non-terminal residue" evidence="7">
    <location>
        <position position="1"/>
    </location>
</feature>
<dbReference type="SMART" id="SM00209">
    <property type="entry name" value="TSP1"/>
    <property type="match status" value="6"/>
</dbReference>
<organism evidence="7 8">
    <name type="scientific">Lottia gigantea</name>
    <name type="common">Giant owl limpet</name>
    <dbReference type="NCBI Taxonomy" id="225164"/>
    <lineage>
        <taxon>Eukaryota</taxon>
        <taxon>Metazoa</taxon>
        <taxon>Spiralia</taxon>
        <taxon>Lophotrochozoa</taxon>
        <taxon>Mollusca</taxon>
        <taxon>Gastropoda</taxon>
        <taxon>Patellogastropoda</taxon>
        <taxon>Lottioidea</taxon>
        <taxon>Lottiidae</taxon>
        <taxon>Lottia</taxon>
    </lineage>
</organism>
<keyword evidence="5" id="KW-1015">Disulfide bond</keyword>
<dbReference type="OrthoDB" id="5950222at2759"/>
<evidence type="ECO:0000313" key="8">
    <source>
        <dbReference type="Proteomes" id="UP000030746"/>
    </source>
</evidence>
<keyword evidence="4" id="KW-0677">Repeat</keyword>
<dbReference type="RefSeq" id="XP_009046002.1">
    <property type="nucleotide sequence ID" value="XM_009047754.1"/>
</dbReference>
<evidence type="ECO:0000259" key="6">
    <source>
        <dbReference type="PROSITE" id="PS50900"/>
    </source>
</evidence>
<dbReference type="FunFam" id="2.60.120.830:FF:000001">
    <property type="entry name" value="A disintegrin and metalloproteinase with thrombospondin motifs 1"/>
    <property type="match status" value="1"/>
</dbReference>
<dbReference type="PANTHER" id="PTHR13723">
    <property type="entry name" value="ADAMTS A DISINTEGRIN AND METALLOPROTEASE WITH THROMBOSPONDIN MOTIFS PROTEASE"/>
    <property type="match status" value="1"/>
</dbReference>
<gene>
    <name evidence="7" type="ORF">LOTGIDRAFT_51613</name>
</gene>
<dbReference type="GO" id="GO:0005576">
    <property type="term" value="C:extracellular region"/>
    <property type="evidence" value="ECO:0007669"/>
    <property type="project" value="UniProtKB-SubCell"/>
</dbReference>
<keyword evidence="2" id="KW-0964">Secreted</keyword>
<accession>V4AH23</accession>
<dbReference type="InterPro" id="IPR000884">
    <property type="entry name" value="TSP1_rpt"/>
</dbReference>
<dbReference type="GO" id="GO:0004222">
    <property type="term" value="F:metalloendopeptidase activity"/>
    <property type="evidence" value="ECO:0007669"/>
    <property type="project" value="TreeGrafter"/>
</dbReference>
<dbReference type="PROSITE" id="PS50900">
    <property type="entry name" value="PLAC"/>
    <property type="match status" value="1"/>
</dbReference>
<dbReference type="KEGG" id="lgi:LOTGIDRAFT_51613"/>
<dbReference type="Pfam" id="PF05986">
    <property type="entry name" value="ADAMTS_spacer1"/>
    <property type="match status" value="1"/>
</dbReference>
<dbReference type="PANTHER" id="PTHR13723:SF305">
    <property type="entry name" value="PROTEIN MADD-4"/>
    <property type="match status" value="1"/>
</dbReference>
<protein>
    <recommendedName>
        <fullName evidence="6">PLAC domain-containing protein</fullName>
    </recommendedName>
</protein>
<dbReference type="GO" id="GO:0031012">
    <property type="term" value="C:extracellular matrix"/>
    <property type="evidence" value="ECO:0007669"/>
    <property type="project" value="TreeGrafter"/>
</dbReference>
<feature type="non-terminal residue" evidence="7">
    <location>
        <position position="641"/>
    </location>
</feature>
<dbReference type="PRINTS" id="PR01857">
    <property type="entry name" value="ADAMTSFAMILY"/>
</dbReference>
<evidence type="ECO:0000256" key="3">
    <source>
        <dbReference type="ARBA" id="ARBA00022729"/>
    </source>
</evidence>
<dbReference type="InterPro" id="IPR013273">
    <property type="entry name" value="ADAMTS/ADAMTS-like"/>
</dbReference>
<name>V4AH23_LOTGI</name>
<proteinExistence type="predicted"/>
<dbReference type="AlphaFoldDB" id="V4AH23"/>
<dbReference type="Pfam" id="PF19030">
    <property type="entry name" value="TSP1_ADAMTS"/>
    <property type="match status" value="6"/>
</dbReference>
<dbReference type="OMA" id="QQCNMEP"/>
<sequence length="641" mass="71301">KRCELSCKAEGHHYYRSLDAILSDGIPCKLDNNSYCLSGVCLSVGCDGILGSQAKRDSCGVCNGNGNSCQIISGIFTRSHLSKQGYNHITKIPRGACNINITEMAKSRNYLALKLTDGKYIINGNIQLRRTGSFKAAGTEFTYYKNTGPSCPGECIYSTGPTNNSIDVEVLYYHRNPGIIYQFTIPHEQVEELGLPSSRLNQQSVVSRTGQYIIPSAKSSYLTLTDTSNPYQPNPILQSHDRNLVDKSGLYSWRISGFTECSRSCGGGTQKTRVLCMKGTSNVEVTEENCDPSTRPQEQTVGCNNSPCPSAEWFIGNWTSCSVTCGVGKQNRLVECRRRISSTLEVSVSATLCLNTPKPTRTKRCSNSPCATWNAGNWSKCSAECGHGQRSRTVNCKDMNGKITDISQCDRQKPKTEEICDMGSCAEGWYHTRWSDECSAHCGRGFYTRKIFCAADDGSTLPDKRCPIAKKPKTKKTCKSDLPCGGNWFTGPWSKCNATCGHGVLERGVVCMKRLRSEVYTVVKDVNCLTDEKPESTKDCGELPPCQPTWYMTEYSQCTKSCDTGVKKREVKCLNADLQPDMTCNKRKRPATRQSCNKESFYFPVIPDDNCKDTYPDWCQFVHQARICGYKYYQKQCCKSC</sequence>
<dbReference type="CTD" id="20251197"/>
<evidence type="ECO:0000313" key="7">
    <source>
        <dbReference type="EMBL" id="ESP03329.1"/>
    </source>
</evidence>
<evidence type="ECO:0000256" key="2">
    <source>
        <dbReference type="ARBA" id="ARBA00022525"/>
    </source>
</evidence>
<dbReference type="InterPro" id="IPR010909">
    <property type="entry name" value="PLAC"/>
</dbReference>
<evidence type="ECO:0000256" key="5">
    <source>
        <dbReference type="ARBA" id="ARBA00023157"/>
    </source>
</evidence>
<keyword evidence="3" id="KW-0732">Signal</keyword>
<dbReference type="GO" id="GO:0030198">
    <property type="term" value="P:extracellular matrix organization"/>
    <property type="evidence" value="ECO:0007669"/>
    <property type="project" value="InterPro"/>
</dbReference>
<dbReference type="Proteomes" id="UP000030746">
    <property type="component" value="Unassembled WGS sequence"/>
</dbReference>
<feature type="domain" description="PLAC" evidence="6">
    <location>
        <begin position="607"/>
        <end position="641"/>
    </location>
</feature>
<dbReference type="GeneID" id="20251197"/>
<dbReference type="Gene3D" id="2.20.100.10">
    <property type="entry name" value="Thrombospondin type-1 (TSP1) repeat"/>
    <property type="match status" value="6"/>
</dbReference>
<dbReference type="InterPro" id="IPR036383">
    <property type="entry name" value="TSP1_rpt_sf"/>
</dbReference>
<keyword evidence="8" id="KW-1185">Reference proteome</keyword>
<dbReference type="Pfam" id="PF08686">
    <property type="entry name" value="PLAC"/>
    <property type="match status" value="1"/>
</dbReference>
<dbReference type="Gene3D" id="2.60.120.830">
    <property type="match status" value="1"/>
</dbReference>
<dbReference type="PROSITE" id="PS50092">
    <property type="entry name" value="TSP1"/>
    <property type="match status" value="5"/>
</dbReference>
<evidence type="ECO:0000256" key="1">
    <source>
        <dbReference type="ARBA" id="ARBA00004613"/>
    </source>
</evidence>
<reference evidence="7 8" key="1">
    <citation type="journal article" date="2013" name="Nature">
        <title>Insights into bilaterian evolution from three spiralian genomes.</title>
        <authorList>
            <person name="Simakov O."/>
            <person name="Marletaz F."/>
            <person name="Cho S.J."/>
            <person name="Edsinger-Gonzales E."/>
            <person name="Havlak P."/>
            <person name="Hellsten U."/>
            <person name="Kuo D.H."/>
            <person name="Larsson T."/>
            <person name="Lv J."/>
            <person name="Arendt D."/>
            <person name="Savage R."/>
            <person name="Osoegawa K."/>
            <person name="de Jong P."/>
            <person name="Grimwood J."/>
            <person name="Chapman J.A."/>
            <person name="Shapiro H."/>
            <person name="Aerts A."/>
            <person name="Otillar R.P."/>
            <person name="Terry A.Y."/>
            <person name="Boore J.L."/>
            <person name="Grigoriev I.V."/>
            <person name="Lindberg D.R."/>
            <person name="Seaver E.C."/>
            <person name="Weisblat D.A."/>
            <person name="Putnam N.H."/>
            <person name="Rokhsar D.S."/>
        </authorList>
    </citation>
    <scope>NUCLEOTIDE SEQUENCE [LARGE SCALE GENOMIC DNA]</scope>
</reference>
<evidence type="ECO:0000256" key="4">
    <source>
        <dbReference type="ARBA" id="ARBA00022737"/>
    </source>
</evidence>
<comment type="subcellular location">
    <subcellularLocation>
        <location evidence="1">Secreted</location>
    </subcellularLocation>
</comment>
<dbReference type="InterPro" id="IPR050439">
    <property type="entry name" value="ADAMTS_ADAMTS-like"/>
</dbReference>
<dbReference type="EMBL" id="KB200049">
    <property type="protein sequence ID" value="ESP03329.1"/>
    <property type="molecule type" value="Genomic_DNA"/>
</dbReference>
<dbReference type="GO" id="GO:0006508">
    <property type="term" value="P:proteolysis"/>
    <property type="evidence" value="ECO:0007669"/>
    <property type="project" value="TreeGrafter"/>
</dbReference>
<dbReference type="SUPFAM" id="SSF82895">
    <property type="entry name" value="TSP-1 type 1 repeat"/>
    <property type="match status" value="6"/>
</dbReference>
<dbReference type="HOGENOM" id="CLU_000660_6_1_1"/>